<dbReference type="InterPro" id="IPR050904">
    <property type="entry name" value="Adhesion/Biosynth-related"/>
</dbReference>
<dbReference type="GO" id="GO:0050839">
    <property type="term" value="F:cell adhesion molecule binding"/>
    <property type="evidence" value="ECO:0007669"/>
    <property type="project" value="TreeGrafter"/>
</dbReference>
<dbReference type="InterPro" id="IPR036378">
    <property type="entry name" value="FAS1_dom_sf"/>
</dbReference>
<dbReference type="Pfam" id="PF02469">
    <property type="entry name" value="Fasciclin"/>
    <property type="match status" value="4"/>
</dbReference>
<dbReference type="Gene3D" id="2.30.180.10">
    <property type="entry name" value="FAS1 domain"/>
    <property type="match status" value="4"/>
</dbReference>
<feature type="transmembrane region" description="Helical" evidence="1">
    <location>
        <begin position="6"/>
        <end position="28"/>
    </location>
</feature>
<evidence type="ECO:0000313" key="3">
    <source>
        <dbReference type="Proteomes" id="UP000515163"/>
    </source>
</evidence>
<sequence length="700" mass="79544">MAHCSLVRGLAVLIILFLCIGGGLGTWWNPFGWRRVWKDWVYEQHRLSHRLDEVSKKVQQPPLQKDGINVCGVKVPITVSRECRTMFGRRRLKCRFRRYYITKYECCPAFARVEGQPGCPKELYVSKLNIIDIAKKLGLNQFVKLVTESGVGSELILDTRYTAFIPSNEAFEAIPKETLDELQGESTRLGDALLFHVLPGKLVTDQLKNNELLKTMDAPHKMRVNRCNDRKIFVVQGAKIIDANQGASNGIVHVIDKFIQPTQGTLRDYLKGKPEFSILSRLLRSHDLEDLTNVTLFAPTDKAFQALPADRLNRLLSKKDCVQKLLKYHVLDEPIYSQLLVSSRQKSMNGLFLDVEHKGNETLKVNDANIITADVTTDDAIVQVIDKLLMSIAAMELVEAVKALNLTKFSSLLERSSLMEELRNGEKNYTVFAPTDEAFEALPSDVKTEITANPQALDKALMYHMIDRKVWTYEFGRDNCVMTRSGMRVRLNTFQFGKVNAANDACIEKANLETCNGVIHVIGKVLVPAKNTIYDVINSKPQFSILARIIQRSTSIMPILAKINGSVTLFAPTDRAFERLRERSPSILKLLQEDSKEATHFLKAHLLDRTIYSCGLQCKYSYWSQFRSSFVVFSMSRDVLRLKLPWRRGASVNNIMLNPVDVAASNGVVHGIEKVMNWSPLGLRTRKYYNPVIFDWWIRP</sequence>
<reference evidence="4" key="1">
    <citation type="submission" date="2025-08" db="UniProtKB">
        <authorList>
            <consortium name="RefSeq"/>
        </authorList>
    </citation>
    <scope>IDENTIFICATION</scope>
    <source>
        <tissue evidence="4">Tentacle</tissue>
    </source>
</reference>
<gene>
    <name evidence="4" type="primary">LOC116294399</name>
</gene>
<dbReference type="PROSITE" id="PS50213">
    <property type="entry name" value="FAS1"/>
    <property type="match status" value="4"/>
</dbReference>
<dbReference type="GO" id="GO:0007155">
    <property type="term" value="P:cell adhesion"/>
    <property type="evidence" value="ECO:0007669"/>
    <property type="project" value="TreeGrafter"/>
</dbReference>
<dbReference type="AlphaFoldDB" id="A0A6P8HRV3"/>
<dbReference type="PANTHER" id="PTHR10900">
    <property type="entry name" value="PERIOSTIN-RELATED"/>
    <property type="match status" value="1"/>
</dbReference>
<dbReference type="KEGG" id="aten:116294399"/>
<feature type="domain" description="FAS1" evidence="2">
    <location>
        <begin position="263"/>
        <end position="389"/>
    </location>
</feature>
<keyword evidence="1" id="KW-0812">Transmembrane</keyword>
<proteinExistence type="predicted"/>
<organism evidence="3 4">
    <name type="scientific">Actinia tenebrosa</name>
    <name type="common">Australian red waratah sea anemone</name>
    <dbReference type="NCBI Taxonomy" id="6105"/>
    <lineage>
        <taxon>Eukaryota</taxon>
        <taxon>Metazoa</taxon>
        <taxon>Cnidaria</taxon>
        <taxon>Anthozoa</taxon>
        <taxon>Hexacorallia</taxon>
        <taxon>Actiniaria</taxon>
        <taxon>Actiniidae</taxon>
        <taxon>Actinia</taxon>
    </lineage>
</organism>
<feature type="domain" description="FAS1" evidence="2">
    <location>
        <begin position="530"/>
        <end position="676"/>
    </location>
</feature>
<evidence type="ECO:0000256" key="1">
    <source>
        <dbReference type="SAM" id="Phobius"/>
    </source>
</evidence>
<name>A0A6P8HRV3_ACTTE</name>
<dbReference type="RefSeq" id="XP_031557858.1">
    <property type="nucleotide sequence ID" value="XM_031701998.1"/>
</dbReference>
<evidence type="ECO:0000313" key="4">
    <source>
        <dbReference type="RefSeq" id="XP_031557858.1"/>
    </source>
</evidence>
<dbReference type="GO" id="GO:0030198">
    <property type="term" value="P:extracellular matrix organization"/>
    <property type="evidence" value="ECO:0007669"/>
    <property type="project" value="TreeGrafter"/>
</dbReference>
<dbReference type="PANTHER" id="PTHR10900:SF77">
    <property type="entry name" value="FI19380P1"/>
    <property type="match status" value="1"/>
</dbReference>
<dbReference type="GeneID" id="116294399"/>
<dbReference type="FunFam" id="2.30.180.10:FF:000032">
    <property type="entry name" value="Fasciclin domain-containing protein, putative"/>
    <property type="match status" value="2"/>
</dbReference>
<dbReference type="GO" id="GO:0031012">
    <property type="term" value="C:extracellular matrix"/>
    <property type="evidence" value="ECO:0007669"/>
    <property type="project" value="TreeGrafter"/>
</dbReference>
<feature type="domain" description="FAS1" evidence="2">
    <location>
        <begin position="126"/>
        <end position="259"/>
    </location>
</feature>
<dbReference type="InterPro" id="IPR000782">
    <property type="entry name" value="FAS1_domain"/>
</dbReference>
<keyword evidence="1" id="KW-1133">Transmembrane helix</keyword>
<keyword evidence="1" id="KW-0472">Membrane</keyword>
<evidence type="ECO:0000259" key="2">
    <source>
        <dbReference type="PROSITE" id="PS50213"/>
    </source>
</evidence>
<protein>
    <submittedName>
        <fullName evidence="4">Transforming growth factor-beta-induced protein ig-h3-like</fullName>
    </submittedName>
</protein>
<keyword evidence="3" id="KW-1185">Reference proteome</keyword>
<dbReference type="InParanoid" id="A0A6P8HRV3"/>
<dbReference type="Proteomes" id="UP000515163">
    <property type="component" value="Unplaced"/>
</dbReference>
<dbReference type="OrthoDB" id="286301at2759"/>
<dbReference type="GO" id="GO:0005615">
    <property type="term" value="C:extracellular space"/>
    <property type="evidence" value="ECO:0007669"/>
    <property type="project" value="TreeGrafter"/>
</dbReference>
<dbReference type="SUPFAM" id="SSF82153">
    <property type="entry name" value="FAS1 domain"/>
    <property type="match status" value="4"/>
</dbReference>
<dbReference type="SMART" id="SM00554">
    <property type="entry name" value="FAS1"/>
    <property type="match status" value="4"/>
</dbReference>
<feature type="domain" description="FAS1" evidence="2">
    <location>
        <begin position="393"/>
        <end position="526"/>
    </location>
</feature>
<accession>A0A6P8HRV3</accession>